<evidence type="ECO:0000256" key="2">
    <source>
        <dbReference type="SAM" id="SignalP"/>
    </source>
</evidence>
<accession>A0A1H3VK69</accession>
<evidence type="ECO:0000259" key="3">
    <source>
        <dbReference type="PROSITE" id="PS50215"/>
    </source>
</evidence>
<evidence type="ECO:0000256" key="1">
    <source>
        <dbReference type="SAM" id="MobiDB-lite"/>
    </source>
</evidence>
<dbReference type="Proteomes" id="UP000199397">
    <property type="component" value="Unassembled WGS sequence"/>
</dbReference>
<dbReference type="PANTHER" id="PTHR11905">
    <property type="entry name" value="ADAM A DISINTEGRIN AND METALLOPROTEASE DOMAIN"/>
    <property type="match status" value="1"/>
</dbReference>
<dbReference type="InterPro" id="IPR024079">
    <property type="entry name" value="MetalloPept_cat_dom_sf"/>
</dbReference>
<proteinExistence type="predicted"/>
<evidence type="ECO:0000313" key="5">
    <source>
        <dbReference type="Proteomes" id="UP000199397"/>
    </source>
</evidence>
<dbReference type="EMBL" id="FNQP01000001">
    <property type="protein sequence ID" value="SDZ75071.1"/>
    <property type="molecule type" value="Genomic_DNA"/>
</dbReference>
<dbReference type="GO" id="GO:0004222">
    <property type="term" value="F:metalloendopeptidase activity"/>
    <property type="evidence" value="ECO:0007669"/>
    <property type="project" value="InterPro"/>
</dbReference>
<dbReference type="PROSITE" id="PS50215">
    <property type="entry name" value="ADAM_MEPRO"/>
    <property type="match status" value="1"/>
</dbReference>
<reference evidence="4 5" key="1">
    <citation type="submission" date="2016-10" db="EMBL/GenBank/DDBJ databases">
        <authorList>
            <person name="de Groot N.N."/>
        </authorList>
    </citation>
    <scope>NUCLEOTIDE SEQUENCE [LARGE SCALE GENOMIC DNA]</scope>
    <source>
        <strain evidence="4 5">DSM 21228</strain>
    </source>
</reference>
<feature type="domain" description="Peptidase M12B" evidence="3">
    <location>
        <begin position="212"/>
        <end position="430"/>
    </location>
</feature>
<dbReference type="PANTHER" id="PTHR11905:SF159">
    <property type="entry name" value="ADAM METALLOPROTEASE"/>
    <property type="match status" value="1"/>
</dbReference>
<dbReference type="InterPro" id="IPR013783">
    <property type="entry name" value="Ig-like_fold"/>
</dbReference>
<dbReference type="InterPro" id="IPR001590">
    <property type="entry name" value="Peptidase_M12B"/>
</dbReference>
<dbReference type="OrthoDB" id="5242130at2"/>
<gene>
    <name evidence="4" type="ORF">SAMN05660964_00129</name>
</gene>
<dbReference type="Gene3D" id="3.40.390.10">
    <property type="entry name" value="Collagenase (Catalytic Domain)"/>
    <property type="match status" value="1"/>
</dbReference>
<feature type="region of interest" description="Disordered" evidence="1">
    <location>
        <begin position="652"/>
        <end position="675"/>
    </location>
</feature>
<dbReference type="GO" id="GO:0006508">
    <property type="term" value="P:proteolysis"/>
    <property type="evidence" value="ECO:0007669"/>
    <property type="project" value="InterPro"/>
</dbReference>
<organism evidence="4 5">
    <name type="scientific">Thiothrix caldifontis</name>
    <dbReference type="NCBI Taxonomy" id="525918"/>
    <lineage>
        <taxon>Bacteria</taxon>
        <taxon>Pseudomonadati</taxon>
        <taxon>Pseudomonadota</taxon>
        <taxon>Gammaproteobacteria</taxon>
        <taxon>Thiotrichales</taxon>
        <taxon>Thiotrichaceae</taxon>
        <taxon>Thiothrix</taxon>
    </lineage>
</organism>
<dbReference type="Pfam" id="PF13583">
    <property type="entry name" value="Reprolysin_4"/>
    <property type="match status" value="1"/>
</dbReference>
<dbReference type="AlphaFoldDB" id="A0A1H3VK69"/>
<keyword evidence="5" id="KW-1185">Reference proteome</keyword>
<sequence length="699" mass="74380">MKILWMLAPLYFANSVSANTLPALWQDISARNTRVTATSAHLQDYRLLHLDEAQWLAQADTLLTTNTLEKARTNLPRLDLPLPDGGFATVSIEPTDILAPDIATAHPEIKTWKVFGTDGKVISGVADFTSRGLHAMLDMANGDTLFIEPQTDTSATTRQYLSFRKSANAEAFRSGKWSCTSQDPVNKPSFANTLAANRSASTAAARAGETLHTYRLAVAATGEYTTYYGSQSAAFSAIVTAVNRINQIYERDLSTRLTLVSDTNVVFTNANTDPYTNSSAPQILKQNTSTLDSILGNNNYDIGHVFTMVNSGMGLALLGVVCDTQFKAQGVSGLPEPKGDAFIIDFVAHEIGHQLGASHTFNGLLGTCSNNREPRTAFEPGSGTSIMAYAGLCSQDNTQTFSDSAMHAASILQIQQYLHEGNGASCANKTSLTNRNPSANAGADYTIPAATPFILSGSGSDPDGDTLSYSWEQSDAGTASNVNVDTGDNALIRTRLPSDSPQRIIPTLSDLANQVQTAGEVLPVTNRELNFLLQVRDGRGGTAYDEMQINVRNTGQAFAVTSPRTTSLLGGSQQTVNWNIANTHLPPINCATVDIAANNTTGSFITLISNTPNDGTEVVTLPSNLGSRTHILVECHNNIFFALSATNPAKASASSDSNTSVTTPDSDTGSSGGGGGSIPTSWLWLAGLYALLRLRKGEK</sequence>
<dbReference type="Gene3D" id="2.60.40.10">
    <property type="entry name" value="Immunoglobulins"/>
    <property type="match status" value="1"/>
</dbReference>
<feature type="chain" id="PRO_5011456490" evidence="2">
    <location>
        <begin position="19"/>
        <end position="699"/>
    </location>
</feature>
<feature type="signal peptide" evidence="2">
    <location>
        <begin position="1"/>
        <end position="18"/>
    </location>
</feature>
<dbReference type="STRING" id="525918.SAMN05660964_00129"/>
<keyword evidence="2" id="KW-0732">Signal</keyword>
<dbReference type="SUPFAM" id="SSF55486">
    <property type="entry name" value="Metalloproteases ('zincins'), catalytic domain"/>
    <property type="match status" value="1"/>
</dbReference>
<name>A0A1H3VK69_9GAMM</name>
<feature type="compositionally biased region" description="Low complexity" evidence="1">
    <location>
        <begin position="659"/>
        <end position="669"/>
    </location>
</feature>
<dbReference type="RefSeq" id="WP_093064348.1">
    <property type="nucleotide sequence ID" value="NZ_FNQP01000001.1"/>
</dbReference>
<protein>
    <submittedName>
        <fullName evidence="4">Metallo-peptidase family M12B Reprolysin-like</fullName>
    </submittedName>
</protein>
<evidence type="ECO:0000313" key="4">
    <source>
        <dbReference type="EMBL" id="SDZ75071.1"/>
    </source>
</evidence>